<dbReference type="Pfam" id="PF00005">
    <property type="entry name" value="ABC_tran"/>
    <property type="match status" value="1"/>
</dbReference>
<dbReference type="EMBL" id="QEPN01000001">
    <property type="protein sequence ID" value="RDE73974.1"/>
    <property type="molecule type" value="Genomic_DNA"/>
</dbReference>
<keyword evidence="7 10" id="KW-0067">ATP-binding</keyword>
<keyword evidence="6" id="KW-0547">Nucleotide-binding</keyword>
<keyword evidence="8" id="KW-0472">Membrane</keyword>
<comment type="caution">
    <text evidence="10">The sequence shown here is derived from an EMBL/GenBank/DDBJ whole genome shotgun (WGS) entry which is preliminary data.</text>
</comment>
<dbReference type="PROSITE" id="PS50893">
    <property type="entry name" value="ABC_TRANSPORTER_2"/>
    <property type="match status" value="1"/>
</dbReference>
<dbReference type="Proteomes" id="UP000253872">
    <property type="component" value="Unassembled WGS sequence"/>
</dbReference>
<evidence type="ECO:0000256" key="3">
    <source>
        <dbReference type="ARBA" id="ARBA00022448"/>
    </source>
</evidence>
<dbReference type="SMART" id="SM00382">
    <property type="entry name" value="AAA"/>
    <property type="match status" value="1"/>
</dbReference>
<proteinExistence type="inferred from homology"/>
<comment type="subcellular location">
    <subcellularLocation>
        <location evidence="1">Cell inner membrane</location>
        <topology evidence="1">Peripheral membrane protein</topology>
    </subcellularLocation>
</comment>
<dbReference type="RefSeq" id="WP_111401805.1">
    <property type="nucleotide sequence ID" value="NZ_QEPN01000001.1"/>
</dbReference>
<dbReference type="AlphaFoldDB" id="A0A369YLD2"/>
<accession>A0A369YLD2</accession>
<sequence>MALLDIRHLSIEINTPTGRVKMVDRVNLSLDVGEICGLVGESGSGKSLIAKVICGVVKDEWIITADRFRFDDIELLKLTPNQRRKVIGSQIAMIFQNPLSSLDPSKTIGKQLIHAIQFKGKWWQRIGWKKRRAIELLHRVGIRDHKDIMHTYPADITEGEAQKVMIAMAVANQPRLLIADEPTNTMEPTTQLQIYRLLSSMNQNLGTSILLVSNDMRSIQNWVDSYSVLYCGQTVEAGSKEALLTQAYHPYTSILLHSIPDFSQPLSFKSPLNTLQGTIPMLQEMPMGCRLGPRCPFAQKKCIQKPLLRKLKQQEFACHYPINFKEAGSAKKVEFEPIVVEKQE</sequence>
<dbReference type="PANTHER" id="PTHR43297">
    <property type="entry name" value="OLIGOPEPTIDE TRANSPORT ATP-BINDING PROTEIN APPD"/>
    <property type="match status" value="1"/>
</dbReference>
<dbReference type="PANTHER" id="PTHR43297:SF4">
    <property type="entry name" value="PUTRESCINE EXPORT SYSTEM ATP-BINDING PROTEIN SAPD"/>
    <property type="match status" value="1"/>
</dbReference>
<comment type="similarity">
    <text evidence="2">Belongs to the ABC transporter superfamily.</text>
</comment>
<dbReference type="InterPro" id="IPR027417">
    <property type="entry name" value="P-loop_NTPase"/>
</dbReference>
<evidence type="ECO:0000256" key="4">
    <source>
        <dbReference type="ARBA" id="ARBA00022475"/>
    </source>
</evidence>
<keyword evidence="4" id="KW-1003">Cell membrane</keyword>
<evidence type="ECO:0000256" key="1">
    <source>
        <dbReference type="ARBA" id="ARBA00004417"/>
    </source>
</evidence>
<evidence type="ECO:0000256" key="6">
    <source>
        <dbReference type="ARBA" id="ARBA00022741"/>
    </source>
</evidence>
<evidence type="ECO:0000256" key="7">
    <source>
        <dbReference type="ARBA" id="ARBA00022840"/>
    </source>
</evidence>
<dbReference type="GO" id="GO:0005524">
    <property type="term" value="F:ATP binding"/>
    <property type="evidence" value="ECO:0007669"/>
    <property type="project" value="UniProtKB-KW"/>
</dbReference>
<dbReference type="STRING" id="1035839.GCA_000238795_01661"/>
<evidence type="ECO:0000256" key="8">
    <source>
        <dbReference type="ARBA" id="ARBA00023136"/>
    </source>
</evidence>
<evidence type="ECO:0000256" key="5">
    <source>
        <dbReference type="ARBA" id="ARBA00022519"/>
    </source>
</evidence>
<dbReference type="CDD" id="cd03257">
    <property type="entry name" value="ABC_NikE_OppD_transporters"/>
    <property type="match status" value="1"/>
</dbReference>
<feature type="domain" description="ABC transporter" evidence="9">
    <location>
        <begin position="6"/>
        <end position="256"/>
    </location>
</feature>
<dbReference type="SUPFAM" id="SSF52540">
    <property type="entry name" value="P-loop containing nucleoside triphosphate hydrolases"/>
    <property type="match status" value="1"/>
</dbReference>
<dbReference type="InterPro" id="IPR050388">
    <property type="entry name" value="ABC_Ni/Peptide_Import"/>
</dbReference>
<protein>
    <submittedName>
        <fullName evidence="10">ATP-binding cassette domain-containing protein</fullName>
    </submittedName>
</protein>
<dbReference type="Pfam" id="PF08352">
    <property type="entry name" value="oligo_HPY"/>
    <property type="match status" value="1"/>
</dbReference>
<name>A0A369YLD2_9PAST</name>
<dbReference type="InterPro" id="IPR003593">
    <property type="entry name" value="AAA+_ATPase"/>
</dbReference>
<dbReference type="GO" id="GO:0016887">
    <property type="term" value="F:ATP hydrolysis activity"/>
    <property type="evidence" value="ECO:0007669"/>
    <property type="project" value="InterPro"/>
</dbReference>
<dbReference type="Gene3D" id="3.40.50.300">
    <property type="entry name" value="P-loop containing nucleotide triphosphate hydrolases"/>
    <property type="match status" value="1"/>
</dbReference>
<keyword evidence="3" id="KW-0813">Transport</keyword>
<evidence type="ECO:0000313" key="10">
    <source>
        <dbReference type="EMBL" id="RDE73974.1"/>
    </source>
</evidence>
<dbReference type="NCBIfam" id="TIGR01727">
    <property type="entry name" value="oligo_HPY"/>
    <property type="match status" value="1"/>
</dbReference>
<reference evidence="10 11" key="1">
    <citation type="submission" date="2018-05" db="EMBL/GenBank/DDBJ databases">
        <title>Draft Genome Sequences for a Diverse set of 7 Haemophilus Species.</title>
        <authorList>
            <person name="Nichols M."/>
            <person name="Topaz N."/>
            <person name="Wang X."/>
            <person name="Wang X."/>
            <person name="Boxrud D."/>
        </authorList>
    </citation>
    <scope>NUCLEOTIDE SEQUENCE [LARGE SCALE GENOMIC DNA]</scope>
    <source>
        <strain evidence="10 11">C2002001239</strain>
    </source>
</reference>
<keyword evidence="5" id="KW-0997">Cell inner membrane</keyword>
<organism evidence="10 11">
    <name type="scientific">Haemophilus sputorum</name>
    <dbReference type="NCBI Taxonomy" id="1078480"/>
    <lineage>
        <taxon>Bacteria</taxon>
        <taxon>Pseudomonadati</taxon>
        <taxon>Pseudomonadota</taxon>
        <taxon>Gammaproteobacteria</taxon>
        <taxon>Pasteurellales</taxon>
        <taxon>Pasteurellaceae</taxon>
        <taxon>Haemophilus</taxon>
    </lineage>
</organism>
<dbReference type="GO" id="GO:0005886">
    <property type="term" value="C:plasma membrane"/>
    <property type="evidence" value="ECO:0007669"/>
    <property type="project" value="UniProtKB-SubCell"/>
</dbReference>
<gene>
    <name evidence="10" type="ORF">DPV93_02115</name>
</gene>
<dbReference type="InterPro" id="IPR003439">
    <property type="entry name" value="ABC_transporter-like_ATP-bd"/>
</dbReference>
<dbReference type="GO" id="GO:0015833">
    <property type="term" value="P:peptide transport"/>
    <property type="evidence" value="ECO:0007669"/>
    <property type="project" value="InterPro"/>
</dbReference>
<dbReference type="InterPro" id="IPR013563">
    <property type="entry name" value="Oligopep_ABC_C"/>
</dbReference>
<evidence type="ECO:0000256" key="2">
    <source>
        <dbReference type="ARBA" id="ARBA00005417"/>
    </source>
</evidence>
<evidence type="ECO:0000313" key="11">
    <source>
        <dbReference type="Proteomes" id="UP000253872"/>
    </source>
</evidence>
<evidence type="ECO:0000259" key="9">
    <source>
        <dbReference type="PROSITE" id="PS50893"/>
    </source>
</evidence>